<reference evidence="2" key="1">
    <citation type="journal article" date="2013" name="Genome Announc.">
        <title>Genome sequence of the food spoilage yeast Zygosaccharomyces bailii CLIB 213(T).</title>
        <authorList>
            <person name="Galeote V."/>
            <person name="Bigey F."/>
            <person name="Devillers H."/>
            <person name="Neuveglise C."/>
            <person name="Dequin S."/>
        </authorList>
    </citation>
    <scope>NUCLEOTIDE SEQUENCE [LARGE SCALE GENOMIC DNA]</scope>
    <source>
        <strain evidence="2">CLIB 213 / ATCC 58445 / CBS 680 / CCRC 21525 / NBRC 1098 / NCYC 1416 / NRRL Y-2227</strain>
    </source>
</reference>
<organism evidence="1 2">
    <name type="scientific">Zygosaccharomyces bailii (strain CLIB 213 / ATCC 58445 / CBS 680 / BCRC 21525 / NBRC 1098 / NCYC 1416 / NRRL Y-2227)</name>
    <dbReference type="NCBI Taxonomy" id="1333698"/>
    <lineage>
        <taxon>Eukaryota</taxon>
        <taxon>Fungi</taxon>
        <taxon>Dikarya</taxon>
        <taxon>Ascomycota</taxon>
        <taxon>Saccharomycotina</taxon>
        <taxon>Saccharomycetes</taxon>
        <taxon>Saccharomycetales</taxon>
        <taxon>Saccharomycetaceae</taxon>
        <taxon>Zygosaccharomyces</taxon>
    </lineage>
</organism>
<accession>A0A8J2T971</accession>
<evidence type="ECO:0000313" key="2">
    <source>
        <dbReference type="Proteomes" id="UP000019375"/>
    </source>
</evidence>
<keyword evidence="2" id="KW-1185">Reference proteome</keyword>
<evidence type="ECO:0000313" key="1">
    <source>
        <dbReference type="EMBL" id="CDF90592.1"/>
    </source>
</evidence>
<protein>
    <submittedName>
        <fullName evidence="1">ZYBA0S07-04632g1_1</fullName>
    </submittedName>
</protein>
<dbReference type="Proteomes" id="UP000019375">
    <property type="component" value="Unassembled WGS sequence"/>
</dbReference>
<sequence>MVRRKKASVFEEDDVNDDGDEFAKYVQEKSAQSRKRTKQDVAGTRNVIDQLVNKADPACSNMLTLGSKYMTKILDSKKQRELDRLHAQSLKMQLERRLEGDAGEQIITESYVQKKEIYEKADLLAEQESYKEDKEKQNAVIGERGVAMRMLISEEEPNSSPESPLELNTEKHEKFDTTFGNDVYVNETIKPTSEHEVTREDLDLSQKQILVKTFLKSNKTAQQIEFLIKQYWERQNGH</sequence>
<proteinExistence type="predicted"/>
<name>A0A8J2T971_ZYGB2</name>
<dbReference type="EMBL" id="HG316460">
    <property type="protein sequence ID" value="CDF90592.1"/>
    <property type="molecule type" value="Genomic_DNA"/>
</dbReference>
<gene>
    <name evidence="1" type="ORF">BN860_04632g</name>
</gene>
<dbReference type="OrthoDB" id="4036164at2759"/>
<dbReference type="AlphaFoldDB" id="A0A8J2T971"/>